<dbReference type="Proteomes" id="UP001306508">
    <property type="component" value="Unassembled WGS sequence"/>
</dbReference>
<comment type="subcellular location">
    <subcellularLocation>
        <location evidence="1">Endosome</location>
    </subcellularLocation>
</comment>
<evidence type="ECO:0000256" key="5">
    <source>
        <dbReference type="ARBA" id="ARBA00022927"/>
    </source>
</evidence>
<protein>
    <recommendedName>
        <fullName evidence="8">VPS37 C-terminal domain-containing protein</fullName>
    </recommendedName>
</protein>
<accession>A0AAN7WK31</accession>
<evidence type="ECO:0000256" key="6">
    <source>
        <dbReference type="PROSITE-ProRule" id="PRU00646"/>
    </source>
</evidence>
<organism evidence="9 10">
    <name type="scientific">Arxiozyma heterogenica</name>
    <dbReference type="NCBI Taxonomy" id="278026"/>
    <lineage>
        <taxon>Eukaryota</taxon>
        <taxon>Fungi</taxon>
        <taxon>Dikarya</taxon>
        <taxon>Ascomycota</taxon>
        <taxon>Saccharomycotina</taxon>
        <taxon>Saccharomycetes</taxon>
        <taxon>Saccharomycetales</taxon>
        <taxon>Saccharomycetaceae</taxon>
        <taxon>Arxiozyma</taxon>
    </lineage>
</organism>
<evidence type="ECO:0000256" key="4">
    <source>
        <dbReference type="ARBA" id="ARBA00022753"/>
    </source>
</evidence>
<feature type="domain" description="VPS37 C-terminal" evidence="8">
    <location>
        <begin position="82"/>
        <end position="168"/>
    </location>
</feature>
<gene>
    <name evidence="9" type="ORF">RI543_004997</name>
</gene>
<evidence type="ECO:0000256" key="2">
    <source>
        <dbReference type="ARBA" id="ARBA00007617"/>
    </source>
</evidence>
<dbReference type="InterPro" id="IPR029012">
    <property type="entry name" value="Helix_hairpin_bin_sf"/>
</dbReference>
<proteinExistence type="inferred from homology"/>
<dbReference type="GO" id="GO:0000813">
    <property type="term" value="C:ESCRT I complex"/>
    <property type="evidence" value="ECO:0007669"/>
    <property type="project" value="UniProtKB-ARBA"/>
</dbReference>
<keyword evidence="5 6" id="KW-0653">Protein transport</keyword>
<dbReference type="PROSITE" id="PS51314">
    <property type="entry name" value="VPS37_C"/>
    <property type="match status" value="1"/>
</dbReference>
<name>A0AAN7WK31_9SACH</name>
<dbReference type="Pfam" id="PF07200">
    <property type="entry name" value="Mod_r"/>
    <property type="match status" value="1"/>
</dbReference>
<keyword evidence="3 6" id="KW-0813">Transport</keyword>
<comment type="caution">
    <text evidence="9">The sequence shown here is derived from an EMBL/GenBank/DDBJ whole genome shotgun (WGS) entry which is preliminary data.</text>
</comment>
<dbReference type="InterPro" id="IPR009851">
    <property type="entry name" value="Mod_r"/>
</dbReference>
<dbReference type="EMBL" id="JAWIZZ010000071">
    <property type="protein sequence ID" value="KAK5773688.1"/>
    <property type="molecule type" value="Genomic_DNA"/>
</dbReference>
<dbReference type="GO" id="GO:0006886">
    <property type="term" value="P:intracellular protein transport"/>
    <property type="evidence" value="ECO:0007669"/>
    <property type="project" value="UniProtKB-ARBA"/>
</dbReference>
<evidence type="ECO:0000313" key="9">
    <source>
        <dbReference type="EMBL" id="KAK5773688.1"/>
    </source>
</evidence>
<evidence type="ECO:0000259" key="8">
    <source>
        <dbReference type="PROSITE" id="PS51314"/>
    </source>
</evidence>
<evidence type="ECO:0000256" key="1">
    <source>
        <dbReference type="ARBA" id="ARBA00004177"/>
    </source>
</evidence>
<keyword evidence="7" id="KW-0175">Coiled coil</keyword>
<keyword evidence="10" id="KW-1185">Reference proteome</keyword>
<dbReference type="GO" id="GO:0072666">
    <property type="term" value="P:establishment of protein localization to vacuole"/>
    <property type="evidence" value="ECO:0007669"/>
    <property type="project" value="UniProtKB-ARBA"/>
</dbReference>
<evidence type="ECO:0000256" key="7">
    <source>
        <dbReference type="SAM" id="Coils"/>
    </source>
</evidence>
<dbReference type="InterPro" id="IPR037202">
    <property type="entry name" value="ESCRT_assembly_dom"/>
</dbReference>
<dbReference type="Gene3D" id="1.10.287.660">
    <property type="entry name" value="Helix hairpin bin"/>
    <property type="match status" value="1"/>
</dbReference>
<reference evidence="10" key="1">
    <citation type="submission" date="2023-07" db="EMBL/GenBank/DDBJ databases">
        <title>A draft genome of Kazachstania heterogenica Y-27499.</title>
        <authorList>
            <person name="Donic C."/>
            <person name="Kralova J.S."/>
            <person name="Fidel L."/>
            <person name="Ben-Dor S."/>
            <person name="Jung S."/>
        </authorList>
    </citation>
    <scope>NUCLEOTIDE SEQUENCE [LARGE SCALE GENOMIC DNA]</scope>
    <source>
        <strain evidence="10">Y27499</strain>
    </source>
</reference>
<sequence>MNVPLPENTTLLSNNDLHDLINNHKKELSQYAKLYQTDNIDSIIKQTELRKDELLSLQDKYSQLETNKINLNKEINSLRVLYEQYSTKWQNLDTLFKQEYSENVFKVQLKRKLSDINAQSATLKQRIFSITDLNQLDDLLEQYKDKRKRYHYSREQLATWEQQGTLKS</sequence>
<dbReference type="SUPFAM" id="SSF140111">
    <property type="entry name" value="Endosomal sorting complex assembly domain"/>
    <property type="match status" value="1"/>
</dbReference>
<keyword evidence="4" id="KW-0967">Endosome</keyword>
<dbReference type="AlphaFoldDB" id="A0AAN7WK31"/>
<comment type="similarity">
    <text evidence="2">Belongs to the VPS37 family.</text>
</comment>
<feature type="coiled-coil region" evidence="7">
    <location>
        <begin position="54"/>
        <end position="81"/>
    </location>
</feature>
<evidence type="ECO:0000313" key="10">
    <source>
        <dbReference type="Proteomes" id="UP001306508"/>
    </source>
</evidence>
<dbReference type="GO" id="GO:0043162">
    <property type="term" value="P:ubiquitin-dependent protein catabolic process via the multivesicular body sorting pathway"/>
    <property type="evidence" value="ECO:0007669"/>
    <property type="project" value="UniProtKB-ARBA"/>
</dbReference>
<evidence type="ECO:0000256" key="3">
    <source>
        <dbReference type="ARBA" id="ARBA00022448"/>
    </source>
</evidence>